<proteinExistence type="predicted"/>
<evidence type="ECO:0000313" key="1">
    <source>
        <dbReference type="EMBL" id="KAH7425261.1"/>
    </source>
</evidence>
<keyword evidence="2" id="KW-1185">Reference proteome</keyword>
<name>A0A8T2TP42_CERRI</name>
<protein>
    <submittedName>
        <fullName evidence="1">Uncharacterized protein</fullName>
    </submittedName>
</protein>
<gene>
    <name evidence="1" type="ORF">KP509_11G047000</name>
</gene>
<accession>A0A8T2TP42</accession>
<organism evidence="1 2">
    <name type="scientific">Ceratopteris richardii</name>
    <name type="common">Triangle waterfern</name>
    <dbReference type="NCBI Taxonomy" id="49495"/>
    <lineage>
        <taxon>Eukaryota</taxon>
        <taxon>Viridiplantae</taxon>
        <taxon>Streptophyta</taxon>
        <taxon>Embryophyta</taxon>
        <taxon>Tracheophyta</taxon>
        <taxon>Polypodiopsida</taxon>
        <taxon>Polypodiidae</taxon>
        <taxon>Polypodiales</taxon>
        <taxon>Pteridineae</taxon>
        <taxon>Pteridaceae</taxon>
        <taxon>Parkerioideae</taxon>
        <taxon>Ceratopteris</taxon>
    </lineage>
</organism>
<comment type="caution">
    <text evidence="1">The sequence shown here is derived from an EMBL/GenBank/DDBJ whole genome shotgun (WGS) entry which is preliminary data.</text>
</comment>
<dbReference type="AlphaFoldDB" id="A0A8T2TP42"/>
<evidence type="ECO:0000313" key="2">
    <source>
        <dbReference type="Proteomes" id="UP000825935"/>
    </source>
</evidence>
<dbReference type="Proteomes" id="UP000825935">
    <property type="component" value="Chromosome 11"/>
</dbReference>
<dbReference type="EMBL" id="CM035416">
    <property type="protein sequence ID" value="KAH7425261.1"/>
    <property type="molecule type" value="Genomic_DNA"/>
</dbReference>
<reference evidence="1" key="1">
    <citation type="submission" date="2021-08" db="EMBL/GenBank/DDBJ databases">
        <title>WGS assembly of Ceratopteris richardii.</title>
        <authorList>
            <person name="Marchant D.B."/>
            <person name="Chen G."/>
            <person name="Jenkins J."/>
            <person name="Shu S."/>
            <person name="Leebens-Mack J."/>
            <person name="Grimwood J."/>
            <person name="Schmutz J."/>
            <person name="Soltis P."/>
            <person name="Soltis D."/>
            <person name="Chen Z.-H."/>
        </authorList>
    </citation>
    <scope>NUCLEOTIDE SEQUENCE</scope>
    <source>
        <strain evidence="1">Whitten #5841</strain>
        <tissue evidence="1">Leaf</tissue>
    </source>
</reference>
<sequence>MTIKERSNVFFDQRGRSVKEPVVNASVCTGYDTVRVVRVIAILTPGMGLERISQAAGVLSFYVDLRLQMQNGKDFRNATQLAKNVHVFPVLRIGKEVVEV</sequence>